<accession>A0A7W4YF77</accession>
<proteinExistence type="predicted"/>
<evidence type="ECO:0000313" key="3">
    <source>
        <dbReference type="Proteomes" id="UP000545286"/>
    </source>
</evidence>
<dbReference type="RefSeq" id="WP_068479058.1">
    <property type="nucleotide sequence ID" value="NZ_CZJS01000090.1"/>
</dbReference>
<dbReference type="EMBL" id="JACHWJ010000001">
    <property type="protein sequence ID" value="MBB2956716.1"/>
    <property type="molecule type" value="Genomic_DNA"/>
</dbReference>
<sequence length="68" mass="7532">MTPEQSTLSAIWFSIALLAAGYARSRGRSAWTWFLLTLLTGPIAVFLLVVWPARTPKRADDAVSPTQR</sequence>
<dbReference type="OrthoDB" id="6053908at2"/>
<keyword evidence="1" id="KW-0472">Membrane</keyword>
<gene>
    <name evidence="2" type="ORF">FHX72_000828</name>
</gene>
<keyword evidence="1" id="KW-0812">Transmembrane</keyword>
<name>A0A7W4YF77_9MICO</name>
<dbReference type="Proteomes" id="UP000545286">
    <property type="component" value="Unassembled WGS sequence"/>
</dbReference>
<evidence type="ECO:0000313" key="2">
    <source>
        <dbReference type="EMBL" id="MBB2956716.1"/>
    </source>
</evidence>
<organism evidence="2 3">
    <name type="scientific">Pseudoclavibacter helvolus</name>
    <dbReference type="NCBI Taxonomy" id="255205"/>
    <lineage>
        <taxon>Bacteria</taxon>
        <taxon>Bacillati</taxon>
        <taxon>Actinomycetota</taxon>
        <taxon>Actinomycetes</taxon>
        <taxon>Micrococcales</taxon>
        <taxon>Microbacteriaceae</taxon>
        <taxon>Pseudoclavibacter</taxon>
    </lineage>
</organism>
<dbReference type="AlphaFoldDB" id="A0A7W4YF77"/>
<comment type="caution">
    <text evidence="2">The sequence shown here is derived from an EMBL/GenBank/DDBJ whole genome shotgun (WGS) entry which is preliminary data.</text>
</comment>
<protein>
    <submittedName>
        <fullName evidence="2">Fumarate reductase subunit C</fullName>
    </submittedName>
</protein>
<reference evidence="2 3" key="1">
    <citation type="submission" date="2020-08" db="EMBL/GenBank/DDBJ databases">
        <title>Sequencing the genomes of 1000 actinobacteria strains.</title>
        <authorList>
            <person name="Klenk H.-P."/>
        </authorList>
    </citation>
    <scope>NUCLEOTIDE SEQUENCE [LARGE SCALE GENOMIC DNA]</scope>
    <source>
        <strain evidence="2 3">DSM 20419</strain>
    </source>
</reference>
<keyword evidence="1" id="KW-1133">Transmembrane helix</keyword>
<evidence type="ECO:0000256" key="1">
    <source>
        <dbReference type="SAM" id="Phobius"/>
    </source>
</evidence>
<feature type="transmembrane region" description="Helical" evidence="1">
    <location>
        <begin position="33"/>
        <end position="51"/>
    </location>
</feature>
<keyword evidence="3" id="KW-1185">Reference proteome</keyword>